<evidence type="ECO:0000256" key="1">
    <source>
        <dbReference type="SAM" id="MobiDB-lite"/>
    </source>
</evidence>
<dbReference type="HOGENOM" id="CLU_045455_0_0_1"/>
<protein>
    <recommendedName>
        <fullName evidence="2">Chromo domain-containing protein</fullName>
    </recommendedName>
</protein>
<dbReference type="Proteomes" id="UP000014500">
    <property type="component" value="Unassembled WGS sequence"/>
</dbReference>
<dbReference type="GO" id="GO:0005694">
    <property type="term" value="C:chromosome"/>
    <property type="evidence" value="ECO:0007669"/>
    <property type="project" value="UniProtKB-ARBA"/>
</dbReference>
<evidence type="ECO:0000259" key="2">
    <source>
        <dbReference type="PROSITE" id="PS50013"/>
    </source>
</evidence>
<dbReference type="InterPro" id="IPR016197">
    <property type="entry name" value="Chromo-like_dom_sf"/>
</dbReference>
<dbReference type="EnsemblMetazoa" id="SMAR007186-RA">
    <property type="protein sequence ID" value="SMAR007186-PA"/>
    <property type="gene ID" value="SMAR007186"/>
</dbReference>
<dbReference type="PhylomeDB" id="T1J0X4"/>
<dbReference type="EMBL" id="AFFK01020683">
    <property type="status" value="NOT_ANNOTATED_CDS"/>
    <property type="molecule type" value="Genomic_DNA"/>
</dbReference>
<accession>T1J0X4</accession>
<dbReference type="PROSITE" id="PS50013">
    <property type="entry name" value="CHROMO_2"/>
    <property type="match status" value="1"/>
</dbReference>
<dbReference type="PANTHER" id="PTHR46585">
    <property type="entry name" value="INTEGRASE CORE DOMAIN CONTAINING PROTEIN"/>
    <property type="match status" value="1"/>
</dbReference>
<reference evidence="3" key="2">
    <citation type="submission" date="2015-02" db="UniProtKB">
        <authorList>
            <consortium name="EnsemblMetazoa"/>
        </authorList>
    </citation>
    <scope>IDENTIFICATION</scope>
</reference>
<evidence type="ECO:0000313" key="3">
    <source>
        <dbReference type="EnsemblMetazoa" id="SMAR007186-PA"/>
    </source>
</evidence>
<dbReference type="InterPro" id="IPR023780">
    <property type="entry name" value="Chromo_domain"/>
</dbReference>
<organism evidence="3 4">
    <name type="scientific">Strigamia maritima</name>
    <name type="common">European centipede</name>
    <name type="synonym">Geophilus maritimus</name>
    <dbReference type="NCBI Taxonomy" id="126957"/>
    <lineage>
        <taxon>Eukaryota</taxon>
        <taxon>Metazoa</taxon>
        <taxon>Ecdysozoa</taxon>
        <taxon>Arthropoda</taxon>
        <taxon>Myriapoda</taxon>
        <taxon>Chilopoda</taxon>
        <taxon>Pleurostigmophora</taxon>
        <taxon>Geophilomorpha</taxon>
        <taxon>Linotaeniidae</taxon>
        <taxon>Strigamia</taxon>
    </lineage>
</organism>
<dbReference type="STRING" id="126957.T1J0X4"/>
<dbReference type="InterPro" id="IPR012337">
    <property type="entry name" value="RNaseH-like_sf"/>
</dbReference>
<name>T1J0X4_STRMM</name>
<feature type="domain" description="Chromo" evidence="2">
    <location>
        <begin position="381"/>
        <end position="424"/>
    </location>
</feature>
<dbReference type="eggNOG" id="KOG0017">
    <property type="taxonomic scope" value="Eukaryota"/>
</dbReference>
<reference evidence="4" key="1">
    <citation type="submission" date="2011-05" db="EMBL/GenBank/DDBJ databases">
        <authorList>
            <person name="Richards S.R."/>
            <person name="Qu J."/>
            <person name="Jiang H."/>
            <person name="Jhangiani S.N."/>
            <person name="Agravi P."/>
            <person name="Goodspeed R."/>
            <person name="Gross S."/>
            <person name="Mandapat C."/>
            <person name="Jackson L."/>
            <person name="Mathew T."/>
            <person name="Pu L."/>
            <person name="Thornton R."/>
            <person name="Saada N."/>
            <person name="Wilczek-Boney K.B."/>
            <person name="Lee S."/>
            <person name="Kovar C."/>
            <person name="Wu Y."/>
            <person name="Scherer S.E."/>
            <person name="Worley K.C."/>
            <person name="Muzny D.M."/>
            <person name="Gibbs R."/>
        </authorList>
    </citation>
    <scope>NUCLEOTIDE SEQUENCE</scope>
    <source>
        <strain evidence="4">Brora</strain>
    </source>
</reference>
<dbReference type="SUPFAM" id="SSF54160">
    <property type="entry name" value="Chromo domain-like"/>
    <property type="match status" value="1"/>
</dbReference>
<feature type="region of interest" description="Disordered" evidence="1">
    <location>
        <begin position="1"/>
        <end position="58"/>
    </location>
</feature>
<dbReference type="Gene3D" id="2.40.50.40">
    <property type="match status" value="1"/>
</dbReference>
<feature type="compositionally biased region" description="Polar residues" evidence="1">
    <location>
        <begin position="44"/>
        <end position="53"/>
    </location>
</feature>
<dbReference type="OMA" id="WIPANDI"/>
<dbReference type="Gene3D" id="3.30.420.10">
    <property type="entry name" value="Ribonuclease H-like superfamily/Ribonuclease H"/>
    <property type="match status" value="1"/>
</dbReference>
<dbReference type="AlphaFoldDB" id="T1J0X4"/>
<sequence length="424" mass="48370">MPPAPIIPQIPIPPPLPPWDPAMPMPHTPPLSPAQQRPAAIDTEQATSHPQIASLSPISSRLRPPKRKFIFSTDDDLVFQDIVESVPTKYRHNTQSLLKELRKNPRVNWTSDTKLVLDGNLVPHANMKNVVNFMARNVPSKSQLPSGVTNIGTVLADMNFVRNLIGNPNMWDYITNSKTDDAVLSKIYFDINNTSGFGGLERLYKAARAAGLTVNRDDVRNWLRQRDVYTLHRPVKYKFSKSKTIVGGVNVQWQADLVDVGSLAKFNDGNRYILTVLDVFSRKAYAEAMTNKSSQRIIEAFKLIFDRAKVLPGYFRISKTKFVFRKGYTGSWNHEIYTVSERIQHYPEPVYRLIDYNKQPLLGTFYESELQKVVKPDEEFHSVEAILKEKGKGSKKSYLVRWKGYSSDFESWIPAKDLRDFPSN</sequence>
<dbReference type="Pfam" id="PF00385">
    <property type="entry name" value="Chromo"/>
    <property type="match status" value="1"/>
</dbReference>
<dbReference type="InterPro" id="IPR000953">
    <property type="entry name" value="Chromo/chromo_shadow_dom"/>
</dbReference>
<dbReference type="GO" id="GO:0003676">
    <property type="term" value="F:nucleic acid binding"/>
    <property type="evidence" value="ECO:0007669"/>
    <property type="project" value="InterPro"/>
</dbReference>
<evidence type="ECO:0000313" key="4">
    <source>
        <dbReference type="Proteomes" id="UP000014500"/>
    </source>
</evidence>
<dbReference type="PANTHER" id="PTHR46585:SF1">
    <property type="entry name" value="CHROMO DOMAIN-CONTAINING PROTEIN"/>
    <property type="match status" value="1"/>
</dbReference>
<dbReference type="SUPFAM" id="SSF53098">
    <property type="entry name" value="Ribonuclease H-like"/>
    <property type="match status" value="1"/>
</dbReference>
<dbReference type="InterPro" id="IPR036397">
    <property type="entry name" value="RNaseH_sf"/>
</dbReference>
<keyword evidence="4" id="KW-1185">Reference proteome</keyword>
<dbReference type="CDD" id="cd00024">
    <property type="entry name" value="CD_CSD"/>
    <property type="match status" value="1"/>
</dbReference>
<feature type="compositionally biased region" description="Pro residues" evidence="1">
    <location>
        <begin position="1"/>
        <end position="32"/>
    </location>
</feature>
<proteinExistence type="predicted"/>